<accession>A0A645I1I8</accession>
<name>A0A645I1I8_9ZZZZ</name>
<organism evidence="2">
    <name type="scientific">bioreactor metagenome</name>
    <dbReference type="NCBI Taxonomy" id="1076179"/>
    <lineage>
        <taxon>unclassified sequences</taxon>
        <taxon>metagenomes</taxon>
        <taxon>ecological metagenomes</taxon>
    </lineage>
</organism>
<evidence type="ECO:0000313" key="2">
    <source>
        <dbReference type="EMBL" id="MPN41373.1"/>
    </source>
</evidence>
<dbReference type="GO" id="GO:0006308">
    <property type="term" value="P:DNA catabolic process"/>
    <property type="evidence" value="ECO:0007669"/>
    <property type="project" value="InterPro"/>
</dbReference>
<gene>
    <name evidence="2" type="primary">xseA_45</name>
    <name evidence="2" type="ORF">SDC9_188919</name>
</gene>
<keyword evidence="2" id="KW-0378">Hydrolase</keyword>
<dbReference type="InterPro" id="IPR003753">
    <property type="entry name" value="Exonuc_VII_L"/>
</dbReference>
<dbReference type="Pfam" id="PF02601">
    <property type="entry name" value="Exonuc_VII_L"/>
    <property type="match status" value="1"/>
</dbReference>
<evidence type="ECO:0000259" key="1">
    <source>
        <dbReference type="Pfam" id="PF02601"/>
    </source>
</evidence>
<dbReference type="EMBL" id="VSSQ01098363">
    <property type="protein sequence ID" value="MPN41373.1"/>
    <property type="molecule type" value="Genomic_DNA"/>
</dbReference>
<proteinExistence type="predicted"/>
<dbReference type="PANTHER" id="PTHR30008:SF0">
    <property type="entry name" value="EXODEOXYRIBONUCLEASE 7 LARGE SUBUNIT"/>
    <property type="match status" value="1"/>
</dbReference>
<protein>
    <submittedName>
        <fullName evidence="2">Exodeoxyribonuclease 7 large subunit</fullName>
        <ecNumber evidence="2">3.1.11.6</ecNumber>
    </submittedName>
</protein>
<dbReference type="AlphaFoldDB" id="A0A645I1I8"/>
<dbReference type="PANTHER" id="PTHR30008">
    <property type="entry name" value="EXODEOXYRIBONUCLEASE 7 LARGE SUBUNIT"/>
    <property type="match status" value="1"/>
</dbReference>
<comment type="caution">
    <text evidence="2">The sequence shown here is derived from an EMBL/GenBank/DDBJ whole genome shotgun (WGS) entry which is preliminary data.</text>
</comment>
<dbReference type="EC" id="3.1.11.6" evidence="2"/>
<reference evidence="2" key="1">
    <citation type="submission" date="2019-08" db="EMBL/GenBank/DDBJ databases">
        <authorList>
            <person name="Kucharzyk K."/>
            <person name="Murdoch R.W."/>
            <person name="Higgins S."/>
            <person name="Loffler F."/>
        </authorList>
    </citation>
    <scope>NUCLEOTIDE SEQUENCE</scope>
</reference>
<dbReference type="GO" id="GO:0008855">
    <property type="term" value="F:exodeoxyribonuclease VII activity"/>
    <property type="evidence" value="ECO:0007669"/>
    <property type="project" value="UniProtKB-EC"/>
</dbReference>
<dbReference type="GO" id="GO:0009318">
    <property type="term" value="C:exodeoxyribonuclease VII complex"/>
    <property type="evidence" value="ECO:0007669"/>
    <property type="project" value="InterPro"/>
</dbReference>
<sequence>MTVLRLGERADNAVTLTMEKRRREYERETSKLNALNPLSVIARGYSAVFTDDGVLVKSVKALKKGDKVSFRATDGTARARITEITADEKA</sequence>
<feature type="domain" description="Exonuclease VII large subunit C-terminal" evidence="1">
    <location>
        <begin position="5"/>
        <end position="79"/>
    </location>
</feature>
<dbReference type="InterPro" id="IPR020579">
    <property type="entry name" value="Exonuc_VII_lsu_C"/>
</dbReference>